<dbReference type="RefSeq" id="WP_120469035.1">
    <property type="nucleotide sequence ID" value="NZ_RAYQ01000008.1"/>
</dbReference>
<dbReference type="Gene3D" id="3.60.21.10">
    <property type="match status" value="1"/>
</dbReference>
<gene>
    <name evidence="2" type="ORF">D7V94_09295</name>
</gene>
<sequence length="477" mass="55754">MIQTFLRILRKSICRDKREKIFFSFEAGAVFHPETGFFEKEHMEATDPQCTHSREIYPFWMADFRFYEVGAGDKIVCTDSAYQYGIASYSAEIEDRLIYTYCYQEEENWSRYRGDFNWDALHGGRYTLSQDGWIRVAVRRKDGAPITKEDVYGASKALYLLREERTYQKKDYYKQEIEKTVQTVREKRKENKRKNSLVFGLMTDSHYVINGGWEDSIANLQEVCRETGFDAMIHLGDLTDGMIPLAVTKEYAARVMRDLDTLQVPVYLALGNHDSNYFRGNPEWMSEQEQSKHYLGREKPWYYVDFEKQKLRCLFLHSFNHRESIRYGFPLEEIEWVKNTLLAAPAGYSVLVFAHVPLLPEMHFWSKEIRNSCEMLEALEEYTAHGGRILAYIHGHNHADQISLERRFPIVSIGCAKCEDFKDKKPEGAVTYDRKIGTVTQELWDVMVVDVEDGKIDFVRFGAGEDRRVCAGAQFFV</sequence>
<protein>
    <recommendedName>
        <fullName evidence="1">Calcineurin-like phosphoesterase domain-containing protein</fullName>
    </recommendedName>
</protein>
<dbReference type="AlphaFoldDB" id="A0A3A9AK86"/>
<dbReference type="SUPFAM" id="SSF56300">
    <property type="entry name" value="Metallo-dependent phosphatases"/>
    <property type="match status" value="1"/>
</dbReference>
<dbReference type="EMBL" id="RAYQ01000008">
    <property type="protein sequence ID" value="RKI91779.1"/>
    <property type="molecule type" value="Genomic_DNA"/>
</dbReference>
<evidence type="ECO:0000259" key="1">
    <source>
        <dbReference type="Pfam" id="PF00149"/>
    </source>
</evidence>
<dbReference type="InterPro" id="IPR029052">
    <property type="entry name" value="Metallo-depent_PP-like"/>
</dbReference>
<organism evidence="2 3">
    <name type="scientific">Parablautia intestinalis</name>
    <dbReference type="NCBI Taxonomy" id="2320100"/>
    <lineage>
        <taxon>Bacteria</taxon>
        <taxon>Bacillati</taxon>
        <taxon>Bacillota</taxon>
        <taxon>Clostridia</taxon>
        <taxon>Lachnospirales</taxon>
        <taxon>Lachnospiraceae</taxon>
        <taxon>Parablautia</taxon>
    </lineage>
</organism>
<keyword evidence="3" id="KW-1185">Reference proteome</keyword>
<comment type="caution">
    <text evidence="2">The sequence shown here is derived from an EMBL/GenBank/DDBJ whole genome shotgun (WGS) entry which is preliminary data.</text>
</comment>
<dbReference type="InterPro" id="IPR004843">
    <property type="entry name" value="Calcineurin-like_PHP"/>
</dbReference>
<accession>A0A3A9AK86</accession>
<dbReference type="Pfam" id="PF00149">
    <property type="entry name" value="Metallophos"/>
    <property type="match status" value="1"/>
</dbReference>
<reference evidence="2 3" key="1">
    <citation type="submission" date="2018-09" db="EMBL/GenBank/DDBJ databases">
        <title>Murine metabolic-syndrome-specific gut microbial biobank.</title>
        <authorList>
            <person name="Liu C."/>
        </authorList>
    </citation>
    <scope>NUCLEOTIDE SEQUENCE [LARGE SCALE GENOMIC DNA]</scope>
    <source>
        <strain evidence="2 3">0.1xD8-82</strain>
    </source>
</reference>
<evidence type="ECO:0000313" key="3">
    <source>
        <dbReference type="Proteomes" id="UP000280696"/>
    </source>
</evidence>
<dbReference type="PANTHER" id="PTHR43143:SF1">
    <property type="entry name" value="SERINE_THREONINE-PROTEIN PHOSPHATASE CPPED1"/>
    <property type="match status" value="1"/>
</dbReference>
<dbReference type="OrthoDB" id="384721at2"/>
<feature type="domain" description="Calcineurin-like phosphoesterase" evidence="1">
    <location>
        <begin position="199"/>
        <end position="399"/>
    </location>
</feature>
<evidence type="ECO:0000313" key="2">
    <source>
        <dbReference type="EMBL" id="RKI91779.1"/>
    </source>
</evidence>
<dbReference type="Proteomes" id="UP000280696">
    <property type="component" value="Unassembled WGS sequence"/>
</dbReference>
<name>A0A3A9AK86_9FIRM</name>
<dbReference type="InterPro" id="IPR051918">
    <property type="entry name" value="STPP_CPPED1"/>
</dbReference>
<proteinExistence type="predicted"/>
<dbReference type="GO" id="GO:0016787">
    <property type="term" value="F:hydrolase activity"/>
    <property type="evidence" value="ECO:0007669"/>
    <property type="project" value="InterPro"/>
</dbReference>
<dbReference type="PANTHER" id="PTHR43143">
    <property type="entry name" value="METALLOPHOSPHOESTERASE, CALCINEURIN SUPERFAMILY"/>
    <property type="match status" value="1"/>
</dbReference>